<dbReference type="EMBL" id="JAVRHX010000001">
    <property type="protein sequence ID" value="MDT0594306.1"/>
    <property type="molecule type" value="Genomic_DNA"/>
</dbReference>
<gene>
    <name evidence="6 8" type="primary">purN</name>
    <name evidence="8" type="ORF">RM552_05585</name>
</gene>
<organism evidence="8 9">
    <name type="scientific">Glaciecola petra</name>
    <dbReference type="NCBI Taxonomy" id="3075602"/>
    <lineage>
        <taxon>Bacteria</taxon>
        <taxon>Pseudomonadati</taxon>
        <taxon>Pseudomonadota</taxon>
        <taxon>Gammaproteobacteria</taxon>
        <taxon>Alteromonadales</taxon>
        <taxon>Alteromonadaceae</taxon>
        <taxon>Glaciecola</taxon>
    </lineage>
</organism>
<comment type="catalytic activity">
    <reaction evidence="6">
        <text>N(1)-(5-phospho-beta-D-ribosyl)glycinamide + (6R)-10-formyltetrahydrofolate = N(2)-formyl-N(1)-(5-phospho-beta-D-ribosyl)glycinamide + (6S)-5,6,7,8-tetrahydrofolate + H(+)</text>
        <dbReference type="Rhea" id="RHEA:15053"/>
        <dbReference type="ChEBI" id="CHEBI:15378"/>
        <dbReference type="ChEBI" id="CHEBI:57453"/>
        <dbReference type="ChEBI" id="CHEBI:143788"/>
        <dbReference type="ChEBI" id="CHEBI:147286"/>
        <dbReference type="ChEBI" id="CHEBI:195366"/>
        <dbReference type="EC" id="2.1.2.2"/>
    </reaction>
</comment>
<dbReference type="GO" id="GO:0004644">
    <property type="term" value="F:phosphoribosylglycinamide formyltransferase activity"/>
    <property type="evidence" value="ECO:0007669"/>
    <property type="project" value="UniProtKB-EC"/>
</dbReference>
<reference evidence="8 9" key="1">
    <citation type="submission" date="2023-09" db="EMBL/GenBank/DDBJ databases">
        <authorList>
            <person name="Rey-Velasco X."/>
        </authorList>
    </citation>
    <scope>NUCLEOTIDE SEQUENCE [LARGE SCALE GENOMIC DNA]</scope>
    <source>
        <strain evidence="8 9">P117</strain>
    </source>
</reference>
<accession>A0ABU2ZPG4</accession>
<keyword evidence="2" id="KW-0554">One-carbon metabolism</keyword>
<dbReference type="Pfam" id="PF00551">
    <property type="entry name" value="Formyl_trans_N"/>
    <property type="match status" value="1"/>
</dbReference>
<dbReference type="InterPro" id="IPR002376">
    <property type="entry name" value="Formyl_transf_N"/>
</dbReference>
<evidence type="ECO:0000256" key="2">
    <source>
        <dbReference type="ARBA" id="ARBA00022563"/>
    </source>
</evidence>
<feature type="binding site" evidence="6">
    <location>
        <position position="67"/>
    </location>
    <ligand>
        <name>(6R)-10-formyltetrahydrofolate</name>
        <dbReference type="ChEBI" id="CHEBI:195366"/>
    </ligand>
</feature>
<comment type="pathway">
    <text evidence="1 6">Purine metabolism; IMP biosynthesis via de novo pathway; N(2)-formyl-N(1)-(5-phospho-D-ribosyl)glycinamide from N(1)-(5-phospho-D-ribosyl)glycinamide (10-formyl THF route): step 1/1.</text>
</comment>
<dbReference type="SUPFAM" id="SSF53328">
    <property type="entry name" value="Formyltransferase"/>
    <property type="match status" value="1"/>
</dbReference>
<evidence type="ECO:0000256" key="1">
    <source>
        <dbReference type="ARBA" id="ARBA00005054"/>
    </source>
</evidence>
<keyword evidence="5" id="KW-0378">Hydrolase</keyword>
<evidence type="ECO:0000259" key="7">
    <source>
        <dbReference type="Pfam" id="PF00551"/>
    </source>
</evidence>
<dbReference type="RefSeq" id="WP_311367784.1">
    <property type="nucleotide sequence ID" value="NZ_JAVRHX010000001.1"/>
</dbReference>
<dbReference type="InterPro" id="IPR036477">
    <property type="entry name" value="Formyl_transf_N_sf"/>
</dbReference>
<evidence type="ECO:0000256" key="5">
    <source>
        <dbReference type="ARBA" id="ARBA00022801"/>
    </source>
</evidence>
<feature type="active site" description="Proton donor" evidence="6">
    <location>
        <position position="111"/>
    </location>
</feature>
<evidence type="ECO:0000256" key="4">
    <source>
        <dbReference type="ARBA" id="ARBA00022755"/>
    </source>
</evidence>
<dbReference type="Proteomes" id="UP001253545">
    <property type="component" value="Unassembled WGS sequence"/>
</dbReference>
<evidence type="ECO:0000313" key="8">
    <source>
        <dbReference type="EMBL" id="MDT0594306.1"/>
    </source>
</evidence>
<dbReference type="HAMAP" id="MF_01930">
    <property type="entry name" value="PurN"/>
    <property type="match status" value="1"/>
</dbReference>
<keyword evidence="4 6" id="KW-0658">Purine biosynthesis</keyword>
<comment type="similarity">
    <text evidence="6">Belongs to the GART family.</text>
</comment>
<protein>
    <recommendedName>
        <fullName evidence="6">Phosphoribosylglycinamide formyltransferase</fullName>
        <ecNumber evidence="6">2.1.2.2</ecNumber>
    </recommendedName>
    <alternativeName>
        <fullName evidence="6">5'-phosphoribosylglycinamide transformylase</fullName>
    </alternativeName>
    <alternativeName>
        <fullName evidence="6">GAR transformylase</fullName>
        <shortName evidence="6">GART</shortName>
    </alternativeName>
</protein>
<keyword evidence="9" id="KW-1185">Reference proteome</keyword>
<dbReference type="EC" id="2.1.2.2" evidence="6"/>
<evidence type="ECO:0000256" key="6">
    <source>
        <dbReference type="HAMAP-Rule" id="MF_01930"/>
    </source>
</evidence>
<dbReference type="PANTHER" id="PTHR43369">
    <property type="entry name" value="PHOSPHORIBOSYLGLYCINAMIDE FORMYLTRANSFERASE"/>
    <property type="match status" value="1"/>
</dbReference>
<dbReference type="CDD" id="cd08645">
    <property type="entry name" value="FMT_core_GART"/>
    <property type="match status" value="1"/>
</dbReference>
<comment type="function">
    <text evidence="6">Catalyzes the transfer of a formyl group from 10-formyltetrahydrofolate to 5-phospho-ribosyl-glycinamide (GAR), producing 5-phospho-ribosyl-N-formylglycinamide (FGAR) and tetrahydrofolate.</text>
</comment>
<dbReference type="PRINTS" id="PR01575">
    <property type="entry name" value="FFH4HYDRLASE"/>
</dbReference>
<feature type="site" description="Raises pKa of active site His" evidence="6">
    <location>
        <position position="147"/>
    </location>
</feature>
<feature type="binding site" evidence="6">
    <location>
        <position position="109"/>
    </location>
    <ligand>
        <name>(6R)-10-formyltetrahydrofolate</name>
        <dbReference type="ChEBI" id="CHEBI:195366"/>
    </ligand>
</feature>
<feature type="binding site" evidence="6">
    <location>
        <begin position="14"/>
        <end position="16"/>
    </location>
    <ligand>
        <name>N(1)-(5-phospho-beta-D-ribosyl)glycinamide</name>
        <dbReference type="ChEBI" id="CHEBI:143788"/>
    </ligand>
</feature>
<name>A0ABU2ZPG4_9ALTE</name>
<evidence type="ECO:0000256" key="3">
    <source>
        <dbReference type="ARBA" id="ARBA00022679"/>
    </source>
</evidence>
<dbReference type="Gene3D" id="3.40.50.170">
    <property type="entry name" value="Formyl transferase, N-terminal domain"/>
    <property type="match status" value="1"/>
</dbReference>
<keyword evidence="3 6" id="KW-0808">Transferase</keyword>
<dbReference type="InterPro" id="IPR004810">
    <property type="entry name" value="PurU"/>
</dbReference>
<comment type="caution">
    <text evidence="8">The sequence shown here is derived from an EMBL/GenBank/DDBJ whole genome shotgun (WGS) entry which is preliminary data.</text>
</comment>
<sequence>MKKSRIVVLVSGSGSNLQVIIDKCEQGLINGEVVAVISNVEKVYALERAYKHNIPSHTLTHTAFETREAFDHELQKIIEKYSPDLITLAGFMRILTPNFVAAFAGKMLNLHPSLLPKYPGLNTHKRALENADDVHGASIHFVTSELDGGPVVLQSAISIMHNDTPETLAKKVSKCEWLIYPMAIKWFCEGRLRLHQERVWLDNKKIIKTGLIYEKLDSKEFFPS</sequence>
<dbReference type="InterPro" id="IPR004607">
    <property type="entry name" value="GART"/>
</dbReference>
<dbReference type="PANTHER" id="PTHR43369:SF2">
    <property type="entry name" value="PHOSPHORIBOSYLGLYCINAMIDE FORMYLTRANSFERASE"/>
    <property type="match status" value="1"/>
</dbReference>
<feature type="domain" description="Formyl transferase N-terminal" evidence="7">
    <location>
        <begin position="5"/>
        <end position="184"/>
    </location>
</feature>
<feature type="binding site" evidence="6">
    <location>
        <begin position="92"/>
        <end position="95"/>
    </location>
    <ligand>
        <name>(6R)-10-formyltetrahydrofolate</name>
        <dbReference type="ChEBI" id="CHEBI:195366"/>
    </ligand>
</feature>
<proteinExistence type="inferred from homology"/>
<dbReference type="NCBIfam" id="TIGR00639">
    <property type="entry name" value="PurN"/>
    <property type="match status" value="1"/>
</dbReference>
<evidence type="ECO:0000313" key="9">
    <source>
        <dbReference type="Proteomes" id="UP001253545"/>
    </source>
</evidence>